<keyword evidence="3" id="KW-0012">Acyltransferase</keyword>
<dbReference type="PANTHER" id="PTHR23416:SF23">
    <property type="entry name" value="ACETYLTRANSFERASE C18B11.09C-RELATED"/>
    <property type="match status" value="1"/>
</dbReference>
<dbReference type="Pfam" id="PF00132">
    <property type="entry name" value="Hexapep"/>
    <property type="match status" value="1"/>
</dbReference>
<keyword evidence="2 3" id="KW-0808">Transferase</keyword>
<gene>
    <name evidence="3" type="ORF">FKV42_03275</name>
</gene>
<evidence type="ECO:0000256" key="2">
    <source>
        <dbReference type="ARBA" id="ARBA00022679"/>
    </source>
</evidence>
<dbReference type="InterPro" id="IPR051159">
    <property type="entry name" value="Hexapeptide_acetyltransf"/>
</dbReference>
<dbReference type="Gene3D" id="2.160.10.10">
    <property type="entry name" value="Hexapeptide repeat proteins"/>
    <property type="match status" value="1"/>
</dbReference>
<dbReference type="InterPro" id="IPR018357">
    <property type="entry name" value="Hexapep_transf_CS"/>
</dbReference>
<proteinExistence type="inferred from homology"/>
<dbReference type="Proteomes" id="UP000319335">
    <property type="component" value="Unassembled WGS sequence"/>
</dbReference>
<dbReference type="GO" id="GO:0008374">
    <property type="term" value="F:O-acyltransferase activity"/>
    <property type="evidence" value="ECO:0007669"/>
    <property type="project" value="TreeGrafter"/>
</dbReference>
<organism evidence="3 4">
    <name type="scientific">Methanolobus vulcani</name>
    <dbReference type="NCBI Taxonomy" id="38026"/>
    <lineage>
        <taxon>Archaea</taxon>
        <taxon>Methanobacteriati</taxon>
        <taxon>Methanobacteriota</taxon>
        <taxon>Stenosarchaea group</taxon>
        <taxon>Methanomicrobia</taxon>
        <taxon>Methanosarcinales</taxon>
        <taxon>Methanosarcinaceae</taxon>
        <taxon>Methanolobus</taxon>
    </lineage>
</organism>
<dbReference type="AlphaFoldDB" id="A0A7Z8KRG4"/>
<comment type="caution">
    <text evidence="3">The sequence shown here is derived from an EMBL/GenBank/DDBJ whole genome shotgun (WGS) entry which is preliminary data.</text>
</comment>
<dbReference type="InterPro" id="IPR001451">
    <property type="entry name" value="Hexapep"/>
</dbReference>
<dbReference type="OrthoDB" id="1475at2157"/>
<evidence type="ECO:0000256" key="1">
    <source>
        <dbReference type="ARBA" id="ARBA00007274"/>
    </source>
</evidence>
<reference evidence="3 4" key="1">
    <citation type="submission" date="2019-06" db="EMBL/GenBank/DDBJ databases">
        <title>Draft genome sequence of Methanolobus vulcani B1d.</title>
        <authorList>
            <person name="Creighbaum A.J."/>
            <person name="Ticak T."/>
            <person name="Hariraju D."/>
            <person name="Arivett B.A."/>
            <person name="Ferguson D.J.Jr."/>
        </authorList>
    </citation>
    <scope>NUCLEOTIDE SEQUENCE [LARGE SCALE GENOMIC DNA]</scope>
    <source>
        <strain evidence="3 4">B1d</strain>
    </source>
</reference>
<dbReference type="SUPFAM" id="SSF51161">
    <property type="entry name" value="Trimeric LpxA-like enzymes"/>
    <property type="match status" value="1"/>
</dbReference>
<dbReference type="CDD" id="cd04647">
    <property type="entry name" value="LbH_MAT_like"/>
    <property type="match status" value="1"/>
</dbReference>
<evidence type="ECO:0000313" key="3">
    <source>
        <dbReference type="EMBL" id="TQD27324.1"/>
    </source>
</evidence>
<evidence type="ECO:0000313" key="4">
    <source>
        <dbReference type="Proteomes" id="UP000319335"/>
    </source>
</evidence>
<protein>
    <submittedName>
        <fullName evidence="3">Acyltransferase</fullName>
    </submittedName>
</protein>
<accession>A0A7Z8KRG4</accession>
<comment type="similarity">
    <text evidence="1">Belongs to the transferase hexapeptide repeat family.</text>
</comment>
<name>A0A7Z8KRG4_9EURY</name>
<keyword evidence="4" id="KW-1185">Reference proteome</keyword>
<dbReference type="PANTHER" id="PTHR23416">
    <property type="entry name" value="SIALIC ACID SYNTHASE-RELATED"/>
    <property type="match status" value="1"/>
</dbReference>
<dbReference type="GO" id="GO:0005829">
    <property type="term" value="C:cytosol"/>
    <property type="evidence" value="ECO:0007669"/>
    <property type="project" value="TreeGrafter"/>
</dbReference>
<dbReference type="PROSITE" id="PS00101">
    <property type="entry name" value="HEXAPEP_TRANSFERASES"/>
    <property type="match status" value="1"/>
</dbReference>
<sequence>MLCFKFIKKILKILAKYSPVNGLRILFLRLSGYSIGHDVYIAEDLIITEELNNRKNLIIGDRVSIGPRVTFVTSSNPNNSKIYPYVSVKSGCIIIEDDVWIGSNAVILPNVVIGKASVVGACALVTKSVSPFTIVGGVPAKVIGELNVKKKDFN</sequence>
<dbReference type="InterPro" id="IPR011004">
    <property type="entry name" value="Trimer_LpxA-like_sf"/>
</dbReference>
<dbReference type="EMBL" id="VIAQ01000009">
    <property type="protein sequence ID" value="TQD27324.1"/>
    <property type="molecule type" value="Genomic_DNA"/>
</dbReference>